<dbReference type="AlphaFoldDB" id="A0A8J8NX92"/>
<comment type="caution">
    <text evidence="1">The sequence shown here is derived from an EMBL/GenBank/DDBJ whole genome shotgun (WGS) entry which is preliminary data.</text>
</comment>
<dbReference type="Proteomes" id="UP000785679">
    <property type="component" value="Unassembled WGS sequence"/>
</dbReference>
<protein>
    <submittedName>
        <fullName evidence="1">Uncharacterized protein</fullName>
    </submittedName>
</protein>
<sequence length="304" mass="35818">MRQVKKFNSLSMDNTSIDDDSLDIIEHFENLEYLSTKLERVVNKLLTKDHLKSFKYMEPLNKSSIKVLPKSVTSVHLHNVNNDSINQIEAFLEQNPSIRDVTMEIKYSNEIAFLIKNFRLVRFHFTDIGPTLYSFLQAYAYIHPEFISFAQPATDPDQRVYEILFNRLTNRRQLFYPYIKTAQFGSLVHKVTANLVESPQWMLDQISTFDEFQKCLCKTFNIVQLSNNYFNKVLKSQLNDFDEVEYLHIIVSTYNDVFQLGGNVEQITTIIQYMTEEEKISIDRQQFFQLYSLHSTNPQLNNQK</sequence>
<evidence type="ECO:0000313" key="1">
    <source>
        <dbReference type="EMBL" id="TNV83277.1"/>
    </source>
</evidence>
<gene>
    <name evidence="1" type="ORF">FGO68_gene17472</name>
</gene>
<name>A0A8J8NX92_HALGN</name>
<accession>A0A8J8NX92</accession>
<keyword evidence="2" id="KW-1185">Reference proteome</keyword>
<dbReference type="EMBL" id="RRYP01003979">
    <property type="protein sequence ID" value="TNV83277.1"/>
    <property type="molecule type" value="Genomic_DNA"/>
</dbReference>
<evidence type="ECO:0000313" key="2">
    <source>
        <dbReference type="Proteomes" id="UP000785679"/>
    </source>
</evidence>
<organism evidence="1 2">
    <name type="scientific">Halteria grandinella</name>
    <dbReference type="NCBI Taxonomy" id="5974"/>
    <lineage>
        <taxon>Eukaryota</taxon>
        <taxon>Sar</taxon>
        <taxon>Alveolata</taxon>
        <taxon>Ciliophora</taxon>
        <taxon>Intramacronucleata</taxon>
        <taxon>Spirotrichea</taxon>
        <taxon>Stichotrichia</taxon>
        <taxon>Sporadotrichida</taxon>
        <taxon>Halteriidae</taxon>
        <taxon>Halteria</taxon>
    </lineage>
</organism>
<proteinExistence type="predicted"/>
<reference evidence="1" key="1">
    <citation type="submission" date="2019-06" db="EMBL/GenBank/DDBJ databases">
        <authorList>
            <person name="Zheng W."/>
        </authorList>
    </citation>
    <scope>NUCLEOTIDE SEQUENCE</scope>
    <source>
        <strain evidence="1">QDHG01</strain>
    </source>
</reference>